<accession>A0A842IVE4</accession>
<dbReference type="AlphaFoldDB" id="A0A842IVE4"/>
<dbReference type="SUPFAM" id="SSF55961">
    <property type="entry name" value="Bet v1-like"/>
    <property type="match status" value="1"/>
</dbReference>
<keyword evidence="1" id="KW-0732">Signal</keyword>
<protein>
    <submittedName>
        <fullName evidence="2">SRPBCC family protein</fullName>
    </submittedName>
</protein>
<reference evidence="2" key="1">
    <citation type="submission" date="2020-08" db="EMBL/GenBank/DDBJ databases">
        <title>Winogradskyella ouciana sp. nov., isolated from the hadal seawater of the Mariana Trench.</title>
        <authorList>
            <person name="He X."/>
        </authorList>
    </citation>
    <scope>NUCLEOTIDE SEQUENCE [LARGE SCALE GENOMIC DNA]</scope>
    <source>
        <strain evidence="2">KCTC 52348</strain>
    </source>
</reference>
<dbReference type="Proteomes" id="UP000533900">
    <property type="component" value="Unassembled WGS sequence"/>
</dbReference>
<sequence length="201" mass="23230">MFKNQKLSIIMVLLLVVVSAQEAVAQKKVQKFTVSKVIPHSAEEVWKIVGVDYGAVAYSHPKIMSSDYVNGSLKAEEGAERVCYFNKKQTRLLKERMLSYDPENMTFINQVFQADKFPVDPKYTRGIYKVEPIDDGSCRFVFNMEYRTKPAFMGAFAKGKFKRLIRDYAISIEHYIATGEKVTKENFRKVKKAYKARQKKK</sequence>
<dbReference type="EMBL" id="JACLCP010000003">
    <property type="protein sequence ID" value="MBC2845716.1"/>
    <property type="molecule type" value="Genomic_DNA"/>
</dbReference>
<keyword evidence="3" id="KW-1185">Reference proteome</keyword>
<evidence type="ECO:0000313" key="3">
    <source>
        <dbReference type="Proteomes" id="UP000533900"/>
    </source>
</evidence>
<evidence type="ECO:0000256" key="1">
    <source>
        <dbReference type="SAM" id="SignalP"/>
    </source>
</evidence>
<dbReference type="Pfam" id="PF10604">
    <property type="entry name" value="Polyketide_cyc2"/>
    <property type="match status" value="1"/>
</dbReference>
<feature type="signal peptide" evidence="1">
    <location>
        <begin position="1"/>
        <end position="22"/>
    </location>
</feature>
<organism evidence="2 3">
    <name type="scientific">Winogradskyella flava</name>
    <dbReference type="NCBI Taxonomy" id="1884876"/>
    <lineage>
        <taxon>Bacteria</taxon>
        <taxon>Pseudomonadati</taxon>
        <taxon>Bacteroidota</taxon>
        <taxon>Flavobacteriia</taxon>
        <taxon>Flavobacteriales</taxon>
        <taxon>Flavobacteriaceae</taxon>
        <taxon>Winogradskyella</taxon>
    </lineage>
</organism>
<dbReference type="RefSeq" id="WP_185789432.1">
    <property type="nucleotide sequence ID" value="NZ_JACLCP010000003.1"/>
</dbReference>
<dbReference type="CDD" id="cd07821">
    <property type="entry name" value="PYR_PYL_RCAR_like"/>
    <property type="match status" value="1"/>
</dbReference>
<name>A0A842IVE4_9FLAO</name>
<comment type="caution">
    <text evidence="2">The sequence shown here is derived from an EMBL/GenBank/DDBJ whole genome shotgun (WGS) entry which is preliminary data.</text>
</comment>
<dbReference type="Gene3D" id="3.30.530.20">
    <property type="match status" value="1"/>
</dbReference>
<dbReference type="InterPro" id="IPR023393">
    <property type="entry name" value="START-like_dom_sf"/>
</dbReference>
<evidence type="ECO:0000313" key="2">
    <source>
        <dbReference type="EMBL" id="MBC2845716.1"/>
    </source>
</evidence>
<dbReference type="InterPro" id="IPR019587">
    <property type="entry name" value="Polyketide_cyclase/dehydratase"/>
</dbReference>
<gene>
    <name evidence="2" type="ORF">H7F21_11480</name>
</gene>
<feature type="chain" id="PRO_5033021498" evidence="1">
    <location>
        <begin position="23"/>
        <end position="201"/>
    </location>
</feature>
<proteinExistence type="predicted"/>